<dbReference type="Gene3D" id="2.170.190.11">
    <property type="entry name" value="Molybdopterin biosynthesis moea protein, domain 3"/>
    <property type="match status" value="1"/>
</dbReference>
<dbReference type="SMART" id="SM00852">
    <property type="entry name" value="MoCF_biosynth"/>
    <property type="match status" value="1"/>
</dbReference>
<dbReference type="GO" id="GO:0006777">
    <property type="term" value="P:Mo-molybdopterin cofactor biosynthetic process"/>
    <property type="evidence" value="ECO:0007669"/>
    <property type="project" value="UniProtKB-UniRule"/>
</dbReference>
<dbReference type="RefSeq" id="WP_015415747.1">
    <property type="nucleotide sequence ID" value="NC_020409.1"/>
</dbReference>
<accession>M1WRQ3</accession>
<dbReference type="InterPro" id="IPR036425">
    <property type="entry name" value="MoaB/Mog-like_dom_sf"/>
</dbReference>
<dbReference type="InterPro" id="IPR008284">
    <property type="entry name" value="MoCF_biosynth_CS"/>
</dbReference>
<organism evidence="8 9">
    <name type="scientific">Pseudodesulfovibrio piezophilus (strain DSM 21447 / JCM 15486 / C1TLV30)</name>
    <name type="common">Desulfovibrio piezophilus</name>
    <dbReference type="NCBI Taxonomy" id="1322246"/>
    <lineage>
        <taxon>Bacteria</taxon>
        <taxon>Pseudomonadati</taxon>
        <taxon>Thermodesulfobacteriota</taxon>
        <taxon>Desulfovibrionia</taxon>
        <taxon>Desulfovibrionales</taxon>
        <taxon>Desulfovibrionaceae</taxon>
    </lineage>
</organism>
<dbReference type="AlphaFoldDB" id="M1WRQ3"/>
<gene>
    <name evidence="8" type="ordered locus">BN4_12469</name>
</gene>
<keyword evidence="4 6" id="KW-0501">Molybdenum cofactor biosynthesis</keyword>
<dbReference type="PANTHER" id="PTHR10192:SF5">
    <property type="entry name" value="GEPHYRIN"/>
    <property type="match status" value="1"/>
</dbReference>
<dbReference type="Gene3D" id="3.40.980.10">
    <property type="entry name" value="MoaB/Mog-like domain"/>
    <property type="match status" value="1"/>
</dbReference>
<comment type="function">
    <text evidence="1 6">Catalyzes the insertion of molybdate into adenylated molybdopterin with the concomitant release of AMP.</text>
</comment>
<protein>
    <recommendedName>
        <fullName evidence="6">Molybdopterin molybdenumtransferase</fullName>
        <ecNumber evidence="6">2.10.1.1</ecNumber>
    </recommendedName>
</protein>
<dbReference type="Gene3D" id="2.40.340.10">
    <property type="entry name" value="MoeA, C-terminal, domain IV"/>
    <property type="match status" value="1"/>
</dbReference>
<dbReference type="SUPFAM" id="SSF53218">
    <property type="entry name" value="Molybdenum cofactor biosynthesis proteins"/>
    <property type="match status" value="1"/>
</dbReference>
<dbReference type="InterPro" id="IPR036688">
    <property type="entry name" value="MoeA_C_domain_IV_sf"/>
</dbReference>
<dbReference type="STRING" id="1322246.BN4_12469"/>
<dbReference type="GO" id="GO:0005829">
    <property type="term" value="C:cytosol"/>
    <property type="evidence" value="ECO:0007669"/>
    <property type="project" value="TreeGrafter"/>
</dbReference>
<keyword evidence="6" id="KW-0808">Transferase</keyword>
<dbReference type="UniPathway" id="UPA00344"/>
<dbReference type="BioCyc" id="DPIE1322246:BN4_RS12390-MONOMER"/>
<dbReference type="CDD" id="cd00887">
    <property type="entry name" value="MoeA"/>
    <property type="match status" value="1"/>
</dbReference>
<dbReference type="PANTHER" id="PTHR10192">
    <property type="entry name" value="MOLYBDOPTERIN BIOSYNTHESIS PROTEIN"/>
    <property type="match status" value="1"/>
</dbReference>
<evidence type="ECO:0000256" key="5">
    <source>
        <dbReference type="ARBA" id="ARBA00047317"/>
    </source>
</evidence>
<evidence type="ECO:0000256" key="1">
    <source>
        <dbReference type="ARBA" id="ARBA00002901"/>
    </source>
</evidence>
<dbReference type="GO" id="GO:0061599">
    <property type="term" value="F:molybdopterin molybdotransferase activity"/>
    <property type="evidence" value="ECO:0007669"/>
    <property type="project" value="UniProtKB-UniRule"/>
</dbReference>
<name>M1WRQ3_PSEP2</name>
<reference evidence="9" key="2">
    <citation type="journal article" date="2013" name="Stand. Genomic Sci.">
        <title>Complete genome sequence of Desulfocapsa sulfexigens, a marine deltaproteobacterium specialized in disproportionating inorganic sulfur compounds.</title>
        <authorList>
            <person name="Finster K.W."/>
            <person name="Kjeldsen K.U."/>
            <person name="Kube M."/>
            <person name="Reinhardt R."/>
            <person name="Mussmann M."/>
            <person name="Amann R."/>
            <person name="Schreiber L."/>
        </authorList>
    </citation>
    <scope>NUCLEOTIDE SEQUENCE [LARGE SCALE GENOMIC DNA]</scope>
    <source>
        <strain evidence="9">DSM 10523 / SB164P1</strain>
    </source>
</reference>
<keyword evidence="6" id="KW-0479">Metal-binding</keyword>
<sequence>MPDSTVSLSRALRRLLTFARPLEAVPVEPHQSVGMTASHNILAHCDVPEHPSSVRDGYAMRTADIENATTMEPVRLTVTQTVRAESTHPEPVKSGTAARVLTGGLVPPGADVVLAEEDVTELPADQQDGSKTILVQTPTRPGWYIRAAGAEIAREDIITRSGNSITPQAAAVMIRTRVNSIHVRPVPTARIIALGSELSDPTHADRHCETARFPADNLVLTKGLLEYGGARITETGVLPDIEGELATVLSSKSLPNLIITTGGTGRSERDFARSSAQDAGFSTIFERVDIRPGRNMFAASRGQTLLFGLPGPPAAVFACFHALILPILHRLRGLPDLQPITARIKEGLSVRPGPQQWIALCSLERDGTELMAMPLNSKATPPMLAVAHAHGVAILDGGQGILPGGEVEVITTLFK</sequence>
<dbReference type="Pfam" id="PF03453">
    <property type="entry name" value="MoeA_N"/>
    <property type="match status" value="1"/>
</dbReference>
<dbReference type="InterPro" id="IPR001453">
    <property type="entry name" value="MoaB/Mog_dom"/>
</dbReference>
<dbReference type="SUPFAM" id="SSF63882">
    <property type="entry name" value="MoeA N-terminal region -like"/>
    <property type="match status" value="1"/>
</dbReference>
<dbReference type="PROSITE" id="PS01078">
    <property type="entry name" value="MOCF_BIOSYNTHESIS_1"/>
    <property type="match status" value="1"/>
</dbReference>
<evidence type="ECO:0000256" key="6">
    <source>
        <dbReference type="RuleBase" id="RU365090"/>
    </source>
</evidence>
<dbReference type="PATRIC" id="fig|879567.3.peg.2642"/>
<proteinExistence type="inferred from homology"/>
<keyword evidence="6" id="KW-0500">Molybdenum</keyword>
<dbReference type="KEGG" id="dpi:BN4_12469"/>
<evidence type="ECO:0000313" key="8">
    <source>
        <dbReference type="EMBL" id="CCH49704.1"/>
    </source>
</evidence>
<dbReference type="InterPro" id="IPR038987">
    <property type="entry name" value="MoeA-like"/>
</dbReference>
<dbReference type="Pfam" id="PF00994">
    <property type="entry name" value="MoCF_biosynth"/>
    <property type="match status" value="1"/>
</dbReference>
<comment type="pathway">
    <text evidence="2 6">Cofactor biosynthesis; molybdopterin biosynthesis.</text>
</comment>
<dbReference type="eggNOG" id="COG0303">
    <property type="taxonomic scope" value="Bacteria"/>
</dbReference>
<dbReference type="InterPro" id="IPR005110">
    <property type="entry name" value="MoeA_linker/N"/>
</dbReference>
<evidence type="ECO:0000313" key="9">
    <source>
        <dbReference type="Proteomes" id="UP000011724"/>
    </source>
</evidence>
<dbReference type="InterPro" id="IPR036135">
    <property type="entry name" value="MoeA_linker/N_sf"/>
</dbReference>
<keyword evidence="9" id="KW-1185">Reference proteome</keyword>
<evidence type="ECO:0000256" key="3">
    <source>
        <dbReference type="ARBA" id="ARBA00010763"/>
    </source>
</evidence>
<dbReference type="EC" id="2.10.1.1" evidence="6"/>
<comment type="similarity">
    <text evidence="3 6">Belongs to the MoeA family.</text>
</comment>
<dbReference type="Gene3D" id="3.90.105.10">
    <property type="entry name" value="Molybdopterin biosynthesis moea protein, domain 2"/>
    <property type="match status" value="1"/>
</dbReference>
<dbReference type="EMBL" id="FO203427">
    <property type="protein sequence ID" value="CCH49704.1"/>
    <property type="molecule type" value="Genomic_DNA"/>
</dbReference>
<feature type="domain" description="MoaB/Mog" evidence="7">
    <location>
        <begin position="190"/>
        <end position="330"/>
    </location>
</feature>
<keyword evidence="6" id="KW-0460">Magnesium</keyword>
<evidence type="ECO:0000256" key="2">
    <source>
        <dbReference type="ARBA" id="ARBA00005046"/>
    </source>
</evidence>
<evidence type="ECO:0000256" key="4">
    <source>
        <dbReference type="ARBA" id="ARBA00023150"/>
    </source>
</evidence>
<dbReference type="HOGENOM" id="CLU_010186_7_1_7"/>
<dbReference type="Proteomes" id="UP000011724">
    <property type="component" value="Chromosome"/>
</dbReference>
<comment type="cofactor">
    <cofactor evidence="6">
        <name>Mg(2+)</name>
        <dbReference type="ChEBI" id="CHEBI:18420"/>
    </cofactor>
</comment>
<reference evidence="8 9" key="1">
    <citation type="journal article" date="2013" name="PLoS ONE">
        <title>The first genomic and proteomic characterization of a deep-sea sulfate reducer: insights into the piezophilic lifestyle of Desulfovibrio piezophilus.</title>
        <authorList>
            <person name="Pradel N."/>
            <person name="Ji B."/>
            <person name="Gimenez G."/>
            <person name="Talla E."/>
            <person name="Lenoble P."/>
            <person name="Garel M."/>
            <person name="Tamburini C."/>
            <person name="Fourquet P."/>
            <person name="Lebrun R."/>
            <person name="Bertin P."/>
            <person name="Denis Y."/>
            <person name="Pophillat M."/>
            <person name="Barbe V."/>
            <person name="Ollivier B."/>
            <person name="Dolla A."/>
        </authorList>
    </citation>
    <scope>NUCLEOTIDE SEQUENCE [LARGE SCALE GENOMIC DNA]</scope>
    <source>
        <strain evidence="9">DSM 10523 / SB164P1</strain>
    </source>
</reference>
<evidence type="ECO:0000259" key="7">
    <source>
        <dbReference type="SMART" id="SM00852"/>
    </source>
</evidence>
<dbReference type="GO" id="GO:0046872">
    <property type="term" value="F:metal ion binding"/>
    <property type="evidence" value="ECO:0007669"/>
    <property type="project" value="UniProtKB-UniRule"/>
</dbReference>
<dbReference type="OrthoDB" id="9804758at2"/>
<comment type="catalytic activity">
    <reaction evidence="5">
        <text>adenylyl-molybdopterin + molybdate = Mo-molybdopterin + AMP + H(+)</text>
        <dbReference type="Rhea" id="RHEA:35047"/>
        <dbReference type="ChEBI" id="CHEBI:15378"/>
        <dbReference type="ChEBI" id="CHEBI:36264"/>
        <dbReference type="ChEBI" id="CHEBI:62727"/>
        <dbReference type="ChEBI" id="CHEBI:71302"/>
        <dbReference type="ChEBI" id="CHEBI:456215"/>
        <dbReference type="EC" id="2.10.1.1"/>
    </reaction>
</comment>